<reference evidence="3 4" key="1">
    <citation type="submission" date="2019-07" db="EMBL/GenBank/DDBJ databases">
        <title>Genomics analysis of Aphanomyces spp. identifies a new class of oomycete effector associated with host adaptation.</title>
        <authorList>
            <person name="Gaulin E."/>
        </authorList>
    </citation>
    <scope>NUCLEOTIDE SEQUENCE [LARGE SCALE GENOMIC DNA]</scope>
    <source>
        <strain evidence="3 4">ATCC 201684</strain>
    </source>
</reference>
<evidence type="ECO:0000259" key="2">
    <source>
        <dbReference type="SMART" id="SM00829"/>
    </source>
</evidence>
<dbReference type="SMART" id="SM00829">
    <property type="entry name" value="PKS_ER"/>
    <property type="match status" value="1"/>
</dbReference>
<dbReference type="Gene3D" id="3.90.180.10">
    <property type="entry name" value="Medium-chain alcohol dehydrogenases, catalytic domain"/>
    <property type="match status" value="2"/>
</dbReference>
<proteinExistence type="inferred from homology"/>
<dbReference type="PANTHER" id="PTHR43482:SF1">
    <property type="entry name" value="PROTEIN AST1-RELATED"/>
    <property type="match status" value="1"/>
</dbReference>
<dbReference type="SUPFAM" id="SSF50129">
    <property type="entry name" value="GroES-like"/>
    <property type="match status" value="1"/>
</dbReference>
<dbReference type="InterPro" id="IPR052585">
    <property type="entry name" value="Lipid_raft_assoc_Zn_ADH"/>
</dbReference>
<accession>A0A6G0WLC7</accession>
<dbReference type="GO" id="GO:0008270">
    <property type="term" value="F:zinc ion binding"/>
    <property type="evidence" value="ECO:0007669"/>
    <property type="project" value="InterPro"/>
</dbReference>
<dbReference type="InterPro" id="IPR011032">
    <property type="entry name" value="GroES-like_sf"/>
</dbReference>
<evidence type="ECO:0000313" key="3">
    <source>
        <dbReference type="EMBL" id="KAF0728091.1"/>
    </source>
</evidence>
<name>A0A6G0WLC7_9STRA</name>
<dbReference type="InterPro" id="IPR020843">
    <property type="entry name" value="ER"/>
</dbReference>
<dbReference type="AlphaFoldDB" id="A0A6G0WLC7"/>
<dbReference type="Pfam" id="PF00107">
    <property type="entry name" value="ADH_zinc_N"/>
    <property type="match status" value="1"/>
</dbReference>
<sequence length="328" mass="35684">MSNIPNTMRAVGSHEPLPIDNPSSLVDLVLDVPTISGRELLVQIKAVAVNPADCKFRLQPGELTARGFLVLTLRGRRPSVLWQWNAEYQAVDERLVALKPSSLSFGEAAGLPATTLTAYDSIFNRLEVSKKDPSVDQLDAKSALIINGAGGVGSMVIQLLKELTDVTVIATASRPKSSAWVTDLGADHAVNHNEDIPEQLQAIGIPQVDYILVFTDLPQYFDAIVEVIKPYGKICAINPFTENLPFQDLFMKSVTFVWECMATRFAYATEDLMVHHRILSDVGALVDSKRVRSIVGEDVGVINAANLKKAHAMVEAGHVVGKLVLTGF</sequence>
<dbReference type="Proteomes" id="UP000481153">
    <property type="component" value="Unassembled WGS sequence"/>
</dbReference>
<dbReference type="SUPFAM" id="SSF51735">
    <property type="entry name" value="NAD(P)-binding Rossmann-fold domains"/>
    <property type="match status" value="1"/>
</dbReference>
<dbReference type="EMBL" id="VJMJ01000181">
    <property type="protein sequence ID" value="KAF0728091.1"/>
    <property type="molecule type" value="Genomic_DNA"/>
</dbReference>
<organism evidence="3 4">
    <name type="scientific">Aphanomyces euteiches</name>
    <dbReference type="NCBI Taxonomy" id="100861"/>
    <lineage>
        <taxon>Eukaryota</taxon>
        <taxon>Sar</taxon>
        <taxon>Stramenopiles</taxon>
        <taxon>Oomycota</taxon>
        <taxon>Saprolegniomycetes</taxon>
        <taxon>Saprolegniales</taxon>
        <taxon>Verrucalvaceae</taxon>
        <taxon>Aphanomyces</taxon>
    </lineage>
</organism>
<gene>
    <name evidence="3" type="ORF">Ae201684_013921</name>
</gene>
<dbReference type="PANTHER" id="PTHR43482">
    <property type="entry name" value="PROTEIN AST1-RELATED"/>
    <property type="match status" value="1"/>
</dbReference>
<evidence type="ECO:0000256" key="1">
    <source>
        <dbReference type="ARBA" id="ARBA00010371"/>
    </source>
</evidence>
<dbReference type="Gene3D" id="3.40.50.720">
    <property type="entry name" value="NAD(P)-binding Rossmann-like Domain"/>
    <property type="match status" value="1"/>
</dbReference>
<evidence type="ECO:0000313" key="4">
    <source>
        <dbReference type="Proteomes" id="UP000481153"/>
    </source>
</evidence>
<dbReference type="InterPro" id="IPR014182">
    <property type="entry name" value="ADH_Zn_typ-1"/>
</dbReference>
<comment type="similarity">
    <text evidence="1">Belongs to the zinc-containing alcohol dehydrogenase family. Quinone oxidoreductase subfamily.</text>
</comment>
<feature type="domain" description="Enoyl reductase (ER)" evidence="2">
    <location>
        <begin position="23"/>
        <end position="325"/>
    </location>
</feature>
<dbReference type="VEuPathDB" id="FungiDB:AeMF1_014309"/>
<dbReference type="CDD" id="cd08252">
    <property type="entry name" value="AL_MDR"/>
    <property type="match status" value="1"/>
</dbReference>
<dbReference type="InterPro" id="IPR036291">
    <property type="entry name" value="NAD(P)-bd_dom_sf"/>
</dbReference>
<dbReference type="GO" id="GO:0016491">
    <property type="term" value="F:oxidoreductase activity"/>
    <property type="evidence" value="ECO:0007669"/>
    <property type="project" value="InterPro"/>
</dbReference>
<protein>
    <recommendedName>
        <fullName evidence="2">Enoyl reductase (ER) domain-containing protein</fullName>
    </recommendedName>
</protein>
<dbReference type="InterPro" id="IPR013149">
    <property type="entry name" value="ADH-like_C"/>
</dbReference>
<comment type="caution">
    <text evidence="3">The sequence shown here is derived from an EMBL/GenBank/DDBJ whole genome shotgun (WGS) entry which is preliminary data.</text>
</comment>
<keyword evidence="4" id="KW-1185">Reference proteome</keyword>